<accession>A0A8E0VGJ9</accession>
<name>A0A8E0VGJ9_9TREM</name>
<evidence type="ECO:0000313" key="3">
    <source>
        <dbReference type="Proteomes" id="UP000728185"/>
    </source>
</evidence>
<dbReference type="Pfam" id="PF17175">
    <property type="entry name" value="MOLO1"/>
    <property type="match status" value="1"/>
</dbReference>
<dbReference type="Gene3D" id="3.10.310.50">
    <property type="match status" value="1"/>
</dbReference>
<feature type="signal peptide" evidence="1">
    <location>
        <begin position="1"/>
        <end position="28"/>
    </location>
</feature>
<protein>
    <recommendedName>
        <fullName evidence="4">TPM domain-containing protein</fullName>
    </recommendedName>
</protein>
<dbReference type="GO" id="GO:0005892">
    <property type="term" value="C:acetylcholine-gated channel complex"/>
    <property type="evidence" value="ECO:0007669"/>
    <property type="project" value="InterPro"/>
</dbReference>
<dbReference type="PANTHER" id="PTHR33748:SF5">
    <property type="entry name" value="GROUND-LIKE DOMAIN-CONTAINING PROTEIN"/>
    <property type="match status" value="1"/>
</dbReference>
<proteinExistence type="predicted"/>
<comment type="caution">
    <text evidence="2">The sequence shown here is derived from an EMBL/GenBank/DDBJ whole genome shotgun (WGS) entry which is preliminary data.</text>
</comment>
<sequence>MYSGGRFASAGSLLLSIILTCSPYGVWGVNPPDFTYQVQNYPNVIDSKEQCLPLNGNYVHQNTFVCDPFRLLTVDQINRLNTLLQDDYGRDGSQCSMTNPNPLIGVALVNRLKVGNESPDRLLDYASIFAYYLFRQWNLPFICQTGSDKMIIFYSKDDGVLYTFGGDLIQRKISSQQLIDIAVQSRAYFSNGIYEGLAYLIQQYKNSISTGRTDLFGNT</sequence>
<keyword evidence="3" id="KW-1185">Reference proteome</keyword>
<keyword evidence="1" id="KW-0732">Signal</keyword>
<dbReference type="AlphaFoldDB" id="A0A8E0VGJ9"/>
<evidence type="ECO:0000256" key="1">
    <source>
        <dbReference type="SAM" id="SignalP"/>
    </source>
</evidence>
<organism evidence="2 3">
    <name type="scientific">Fasciolopsis buskii</name>
    <dbReference type="NCBI Taxonomy" id="27845"/>
    <lineage>
        <taxon>Eukaryota</taxon>
        <taxon>Metazoa</taxon>
        <taxon>Spiralia</taxon>
        <taxon>Lophotrochozoa</taxon>
        <taxon>Platyhelminthes</taxon>
        <taxon>Trematoda</taxon>
        <taxon>Digenea</taxon>
        <taxon>Plagiorchiida</taxon>
        <taxon>Echinostomata</taxon>
        <taxon>Echinostomatoidea</taxon>
        <taxon>Fasciolidae</taxon>
        <taxon>Fasciolopsis</taxon>
    </lineage>
</organism>
<dbReference type="InterPro" id="IPR033438">
    <property type="entry name" value="MOLO1"/>
</dbReference>
<reference evidence="2" key="1">
    <citation type="submission" date="2019-05" db="EMBL/GenBank/DDBJ databases">
        <title>Annotation for the trematode Fasciolopsis buski.</title>
        <authorList>
            <person name="Choi Y.-J."/>
        </authorList>
    </citation>
    <scope>NUCLEOTIDE SEQUENCE</scope>
    <source>
        <strain evidence="2">HT</strain>
        <tissue evidence="2">Whole worm</tissue>
    </source>
</reference>
<evidence type="ECO:0000313" key="2">
    <source>
        <dbReference type="EMBL" id="KAA0188319.1"/>
    </source>
</evidence>
<dbReference type="EMBL" id="LUCM01008482">
    <property type="protein sequence ID" value="KAA0188319.1"/>
    <property type="molecule type" value="Genomic_DNA"/>
</dbReference>
<dbReference type="Proteomes" id="UP000728185">
    <property type="component" value="Unassembled WGS sequence"/>
</dbReference>
<feature type="chain" id="PRO_5034414395" description="TPM domain-containing protein" evidence="1">
    <location>
        <begin position="29"/>
        <end position="219"/>
    </location>
</feature>
<dbReference type="PANTHER" id="PTHR33748">
    <property type="entry name" value="PROTEIN CBG04600"/>
    <property type="match status" value="1"/>
</dbReference>
<dbReference type="OrthoDB" id="8062037at2759"/>
<evidence type="ECO:0008006" key="4">
    <source>
        <dbReference type="Google" id="ProtNLM"/>
    </source>
</evidence>
<gene>
    <name evidence="2" type="ORF">FBUS_04815</name>
</gene>